<dbReference type="AlphaFoldDB" id="A0A4R0NI22"/>
<name>A0A4R0NI22_9SPHI</name>
<dbReference type="PANTHER" id="PTHR43581">
    <property type="entry name" value="ATP/GTP PHOSPHATASE"/>
    <property type="match status" value="1"/>
</dbReference>
<dbReference type="EMBL" id="SJSN01000025">
    <property type="protein sequence ID" value="TCD00261.1"/>
    <property type="molecule type" value="Genomic_DNA"/>
</dbReference>
<dbReference type="InterPro" id="IPR027417">
    <property type="entry name" value="P-loop_NTPase"/>
</dbReference>
<accession>A0A4R0NI22</accession>
<feature type="domain" description="ATPase AAA-type core" evidence="1">
    <location>
        <begin position="25"/>
        <end position="295"/>
    </location>
</feature>
<dbReference type="GO" id="GO:0016887">
    <property type="term" value="F:ATP hydrolysis activity"/>
    <property type="evidence" value="ECO:0007669"/>
    <property type="project" value="InterPro"/>
</dbReference>
<keyword evidence="2" id="KW-0547">Nucleotide-binding</keyword>
<protein>
    <submittedName>
        <fullName evidence="2">ATP-binding protein</fullName>
    </submittedName>
</protein>
<sequence length="591" mass="67966">MASISTIKYKNYKSFSNFSVTLNDFNILVGPNNAGKSTVIGSLKLLSEGIKRANIRKPTAIYDNGGLMIWGYEIDLRQVPIPTENVFHNYDDSVPAEIVFILSNEYKIIFVFTELDRCYMQIDGETPIRSPKEYRELIGINVGFVPILGPVDHHEQLYQQQAARLALSSQRSSRNFRNIWFHYSEDFPEFQEMVRNTWPGMDINRPEADYTQEDPMLNMFCPEERIPREIFWAGYGFQVWCQMLTYIIKNKDSTIFLIDEPDIYLHSDLQRQLLGILKGLGPDIVIATHSTEIISEAETNDILLINKASKSAKRIKDQTQLKEIFGILGSNLNPILTQIAKTRRILFVEGKDFLIFSKLARILKLDRVANRSDFAVVPVEGFNPTRLRAFKEGIEKTVGLKILSAVIFDRDYRSSLEVKEVQEDLNIGQVFAHIHTFKELENILLVPDAIEKAINVRLAEINIRTNSKRQINLDIKQLISDITNQFKNQTQSQLHAHRLKYEKSKNSKIDEANIIQNSLDEFDKMWLNLSDKLKLVPGKDFLSVLNQKLQELYSLTITHTNIVKSMDASMIPSEIKDLLANIELFRKKALD</sequence>
<dbReference type="Proteomes" id="UP000291485">
    <property type="component" value="Unassembled WGS sequence"/>
</dbReference>
<comment type="caution">
    <text evidence="2">The sequence shown here is derived from an EMBL/GenBank/DDBJ whole genome shotgun (WGS) entry which is preliminary data.</text>
</comment>
<dbReference type="InterPro" id="IPR051396">
    <property type="entry name" value="Bact_Antivir_Def_Nuclease"/>
</dbReference>
<evidence type="ECO:0000259" key="1">
    <source>
        <dbReference type="Pfam" id="PF13304"/>
    </source>
</evidence>
<evidence type="ECO:0000313" key="2">
    <source>
        <dbReference type="EMBL" id="TCD00261.1"/>
    </source>
</evidence>
<dbReference type="Pfam" id="PF13304">
    <property type="entry name" value="AAA_21"/>
    <property type="match status" value="1"/>
</dbReference>
<keyword evidence="2" id="KW-0067">ATP-binding</keyword>
<dbReference type="Gene3D" id="3.40.50.300">
    <property type="entry name" value="P-loop containing nucleotide triphosphate hydrolases"/>
    <property type="match status" value="1"/>
</dbReference>
<organism evidence="2 3">
    <name type="scientific">Pedobacter frigidisoli</name>
    <dbReference type="NCBI Taxonomy" id="2530455"/>
    <lineage>
        <taxon>Bacteria</taxon>
        <taxon>Pseudomonadati</taxon>
        <taxon>Bacteroidota</taxon>
        <taxon>Sphingobacteriia</taxon>
        <taxon>Sphingobacteriales</taxon>
        <taxon>Sphingobacteriaceae</taxon>
        <taxon>Pedobacter</taxon>
    </lineage>
</organism>
<dbReference type="InterPro" id="IPR003959">
    <property type="entry name" value="ATPase_AAA_core"/>
</dbReference>
<dbReference type="RefSeq" id="WP_131562597.1">
    <property type="nucleotide sequence ID" value="NZ_SJSN01000025.1"/>
</dbReference>
<reference evidence="2 3" key="1">
    <citation type="submission" date="2019-02" db="EMBL/GenBank/DDBJ databases">
        <title>Pedobacter sp. RP-3-11 sp. nov., isolated from Arctic soil.</title>
        <authorList>
            <person name="Dahal R.H."/>
        </authorList>
    </citation>
    <scope>NUCLEOTIDE SEQUENCE [LARGE SCALE GENOMIC DNA]</scope>
    <source>
        <strain evidence="2 3">RP-3-11</strain>
    </source>
</reference>
<dbReference type="GO" id="GO:0005524">
    <property type="term" value="F:ATP binding"/>
    <property type="evidence" value="ECO:0007669"/>
    <property type="project" value="UniProtKB-KW"/>
</dbReference>
<keyword evidence="3" id="KW-1185">Reference proteome</keyword>
<dbReference type="CDD" id="cd00267">
    <property type="entry name" value="ABC_ATPase"/>
    <property type="match status" value="1"/>
</dbReference>
<dbReference type="OrthoDB" id="9792800at2"/>
<dbReference type="SUPFAM" id="SSF52540">
    <property type="entry name" value="P-loop containing nucleoside triphosphate hydrolases"/>
    <property type="match status" value="1"/>
</dbReference>
<evidence type="ECO:0000313" key="3">
    <source>
        <dbReference type="Proteomes" id="UP000291485"/>
    </source>
</evidence>
<gene>
    <name evidence="2" type="ORF">EZ449_20930</name>
</gene>
<dbReference type="PANTHER" id="PTHR43581:SF4">
    <property type="entry name" value="ATP_GTP PHOSPHATASE"/>
    <property type="match status" value="1"/>
</dbReference>
<proteinExistence type="predicted"/>